<accession>A0A1D3L3I6</accession>
<dbReference type="Gene3D" id="3.30.450.30">
    <property type="entry name" value="Dynein light chain 2a, cytoplasmic"/>
    <property type="match status" value="1"/>
</dbReference>
<dbReference type="KEGG" id="mcub:MCBB_1581"/>
<reference evidence="2 3" key="1">
    <citation type="submission" date="2016-08" db="EMBL/GenBank/DDBJ databases">
        <authorList>
            <person name="Seilhamer J.J."/>
        </authorList>
    </citation>
    <scope>NUCLEOTIDE SEQUENCE [LARGE SCALE GENOMIC DNA]</scope>
    <source>
        <strain evidence="2">Buetzberg</strain>
    </source>
</reference>
<protein>
    <submittedName>
        <fullName evidence="2">Roadblock/LC7 family protein</fullName>
    </submittedName>
</protein>
<sequence length="434" mass="48270">MKDPEIQNQLEKNVSTLNKVEGVDGSLIIDSNGIILYHKLFKRSEVSLFGSMANVITSSSRRLLNSTDQGEIERVLVESKNGKALFFHLGKAKLIVLMNISANLGMVMVSAKRAVKMVDETLRDYEAYEDEVPIESPENLMEEPAGESVETLQSDTPVTEEVKIDAESEITAQTLTGEVSKPEETLGVVVSDKTEESVGEDSAHAESLETDLKEFITSKEPLKLENNFEEKFKPVEASGEDSIKLLDSTEQNLDLDHVDDPKRVLEAKSSIPIIKPPINFPKLPENVEIPEDPQRRADLILDIYRSLFLAMSIGAGKIMGLAPAKGLTKKFLPVDKYPQLLEGVEVKNNSTIDFDRIKENAEKIPVTKRSEILIDNFSGIITVITESYGRVMGYGAFRGMVRKEFQVITNSYGDAMEELGIKDKIHPELINLIE</sequence>
<dbReference type="SUPFAM" id="SSF103196">
    <property type="entry name" value="Roadblock/LC7 domain"/>
    <property type="match status" value="1"/>
</dbReference>
<dbReference type="OrthoDB" id="71343at2157"/>
<evidence type="ECO:0000313" key="3">
    <source>
        <dbReference type="Proteomes" id="UP000094707"/>
    </source>
</evidence>
<feature type="domain" description="Roadblock/LAMTOR2" evidence="1">
    <location>
        <begin position="10"/>
        <end position="98"/>
    </location>
</feature>
<evidence type="ECO:0000313" key="2">
    <source>
        <dbReference type="EMBL" id="SCG86136.1"/>
    </source>
</evidence>
<gene>
    <name evidence="2" type="ORF">MCBB_1581</name>
</gene>
<proteinExistence type="predicted"/>
<dbReference type="GeneID" id="30412419"/>
<dbReference type="RefSeq" id="WP_071907224.1">
    <property type="nucleotide sequence ID" value="NZ_LT607756.1"/>
</dbReference>
<name>A0A1D3L3I6_9EURY</name>
<dbReference type="STRING" id="118062.MCBB_1581"/>
<dbReference type="InterPro" id="IPR004942">
    <property type="entry name" value="Roadblock/LAMTOR2_dom"/>
</dbReference>
<evidence type="ECO:0000259" key="1">
    <source>
        <dbReference type="SMART" id="SM00960"/>
    </source>
</evidence>
<keyword evidence="3" id="KW-1185">Reference proteome</keyword>
<dbReference type="Proteomes" id="UP000094707">
    <property type="component" value="Chromosome I"/>
</dbReference>
<dbReference type="EMBL" id="LT607756">
    <property type="protein sequence ID" value="SCG86136.1"/>
    <property type="molecule type" value="Genomic_DNA"/>
</dbReference>
<dbReference type="Pfam" id="PF03259">
    <property type="entry name" value="Robl_LC7"/>
    <property type="match status" value="1"/>
</dbReference>
<dbReference type="SMART" id="SM00960">
    <property type="entry name" value="Robl_LC7"/>
    <property type="match status" value="1"/>
</dbReference>
<dbReference type="AlphaFoldDB" id="A0A1D3L3I6"/>
<organism evidence="2 3">
    <name type="scientific">Methanobacterium congolense</name>
    <dbReference type="NCBI Taxonomy" id="118062"/>
    <lineage>
        <taxon>Archaea</taxon>
        <taxon>Methanobacteriati</taxon>
        <taxon>Methanobacteriota</taxon>
        <taxon>Methanomada group</taxon>
        <taxon>Methanobacteria</taxon>
        <taxon>Methanobacteriales</taxon>
        <taxon>Methanobacteriaceae</taxon>
        <taxon>Methanobacterium</taxon>
    </lineage>
</organism>